<dbReference type="AlphaFoldDB" id="A0A1I0QI70"/>
<dbReference type="Proteomes" id="UP000199310">
    <property type="component" value="Unassembled WGS sequence"/>
</dbReference>
<name>A0A1I0QI70_9BACT</name>
<dbReference type="Gene3D" id="3.10.180.10">
    <property type="entry name" value="2,3-Dihydroxybiphenyl 1,2-Dioxygenase, domain 1"/>
    <property type="match status" value="1"/>
</dbReference>
<dbReference type="EMBL" id="FOJG01000001">
    <property type="protein sequence ID" value="SEW26800.1"/>
    <property type="molecule type" value="Genomic_DNA"/>
</dbReference>
<dbReference type="RefSeq" id="WP_089892566.1">
    <property type="nucleotide sequence ID" value="NZ_FOJG01000001.1"/>
</dbReference>
<evidence type="ECO:0008006" key="3">
    <source>
        <dbReference type="Google" id="ProtNLM"/>
    </source>
</evidence>
<reference evidence="2" key="1">
    <citation type="submission" date="2016-10" db="EMBL/GenBank/DDBJ databases">
        <authorList>
            <person name="Varghese N."/>
            <person name="Submissions S."/>
        </authorList>
    </citation>
    <scope>NUCLEOTIDE SEQUENCE [LARGE SCALE GENOMIC DNA]</scope>
    <source>
        <strain evidence="2">DSM 3695</strain>
    </source>
</reference>
<dbReference type="OrthoDB" id="66829at2"/>
<sequence length="122" mass="13984">MQLTKLIPNIFYSDMKVGLQLFVDTLGFAEAYRDDSGEQPFCIIKRDTLVIHLIESHEWAIKDRPEIRLETDDINAAFELVKGSHPELLHPNLPEIKLQPWGTLEFALRDAEDVCVIIQQPA</sequence>
<evidence type="ECO:0000313" key="2">
    <source>
        <dbReference type="Proteomes" id="UP000199310"/>
    </source>
</evidence>
<protein>
    <recommendedName>
        <fullName evidence="3">VOC domain-containing protein</fullName>
    </recommendedName>
</protein>
<organism evidence="1 2">
    <name type="scientific">Chitinophaga arvensicola</name>
    <dbReference type="NCBI Taxonomy" id="29529"/>
    <lineage>
        <taxon>Bacteria</taxon>
        <taxon>Pseudomonadati</taxon>
        <taxon>Bacteroidota</taxon>
        <taxon>Chitinophagia</taxon>
        <taxon>Chitinophagales</taxon>
        <taxon>Chitinophagaceae</taxon>
        <taxon>Chitinophaga</taxon>
    </lineage>
</organism>
<evidence type="ECO:0000313" key="1">
    <source>
        <dbReference type="EMBL" id="SEW26800.1"/>
    </source>
</evidence>
<accession>A0A1I0QI70</accession>
<keyword evidence="2" id="KW-1185">Reference proteome</keyword>
<dbReference type="SUPFAM" id="SSF54593">
    <property type="entry name" value="Glyoxalase/Bleomycin resistance protein/Dihydroxybiphenyl dioxygenase"/>
    <property type="match status" value="1"/>
</dbReference>
<dbReference type="STRING" id="29529.SAMN04488122_1492"/>
<proteinExistence type="predicted"/>
<dbReference type="InterPro" id="IPR029068">
    <property type="entry name" value="Glyas_Bleomycin-R_OHBP_Dase"/>
</dbReference>
<gene>
    <name evidence="1" type="ORF">SAMN04488122_1492</name>
</gene>